<gene>
    <name evidence="3" type="primary">pipB4</name>
    <name evidence="3" type="ORF">Nocox_22890</name>
</gene>
<keyword evidence="2" id="KW-1133">Transmembrane helix</keyword>
<keyword evidence="2" id="KW-0472">Membrane</keyword>
<proteinExistence type="predicted"/>
<accession>A0ABX8U362</accession>
<feature type="transmembrane region" description="Helical" evidence="2">
    <location>
        <begin position="42"/>
        <end position="63"/>
    </location>
</feature>
<feature type="region of interest" description="Disordered" evidence="1">
    <location>
        <begin position="404"/>
        <end position="423"/>
    </location>
</feature>
<dbReference type="InterPro" id="IPR001646">
    <property type="entry name" value="5peptide_repeat"/>
</dbReference>
<dbReference type="InterPro" id="IPR051082">
    <property type="entry name" value="Pentapeptide-BTB/POZ_domain"/>
</dbReference>
<evidence type="ECO:0000313" key="4">
    <source>
        <dbReference type="Proteomes" id="UP000824681"/>
    </source>
</evidence>
<evidence type="ECO:0000256" key="1">
    <source>
        <dbReference type="SAM" id="MobiDB-lite"/>
    </source>
</evidence>
<reference evidence="3 4" key="1">
    <citation type="journal article" date="2021" name="ACS Chem. Biol.">
        <title>Genomic-Led Discovery of a Novel Glycopeptide Antibiotic by Nonomuraea coxensis DSM 45129.</title>
        <authorList>
            <person name="Yushchuk O."/>
            <person name="Vior N.M."/>
            <person name="Andreo-Vidal A."/>
            <person name="Berini F."/>
            <person name="Ruckert C."/>
            <person name="Busche T."/>
            <person name="Binda E."/>
            <person name="Kalinowski J."/>
            <person name="Truman A.W."/>
            <person name="Marinelli F."/>
        </authorList>
    </citation>
    <scope>NUCLEOTIDE SEQUENCE [LARGE SCALE GENOMIC DNA]</scope>
    <source>
        <strain evidence="3 4">DSM 45129</strain>
    </source>
</reference>
<keyword evidence="4" id="KW-1185">Reference proteome</keyword>
<dbReference type="EMBL" id="CP068985">
    <property type="protein sequence ID" value="QYC42182.1"/>
    <property type="molecule type" value="Genomic_DNA"/>
</dbReference>
<dbReference type="Pfam" id="PF00805">
    <property type="entry name" value="Pentapeptide"/>
    <property type="match status" value="4"/>
</dbReference>
<dbReference type="PANTHER" id="PTHR14136:SF17">
    <property type="entry name" value="BTB_POZ DOMAIN-CONTAINING PROTEIN KCTD9"/>
    <property type="match status" value="1"/>
</dbReference>
<dbReference type="PANTHER" id="PTHR14136">
    <property type="entry name" value="BTB_POZ DOMAIN-CONTAINING PROTEIN KCTD9"/>
    <property type="match status" value="1"/>
</dbReference>
<dbReference type="SUPFAM" id="SSF141571">
    <property type="entry name" value="Pentapeptide repeat-like"/>
    <property type="match status" value="2"/>
</dbReference>
<keyword evidence="2" id="KW-0812">Transmembrane</keyword>
<evidence type="ECO:0000256" key="2">
    <source>
        <dbReference type="SAM" id="Phobius"/>
    </source>
</evidence>
<dbReference type="Gene3D" id="2.160.20.80">
    <property type="entry name" value="E3 ubiquitin-protein ligase SopA"/>
    <property type="match status" value="2"/>
</dbReference>
<protein>
    <submittedName>
        <fullName evidence="3">Secreted effector protein pipB2</fullName>
    </submittedName>
</protein>
<sequence>MLAVALFAVVGLAWTAGPAEWRPVLERLPAHLVPPYPAEDLPPLAMTVLAAAGLLAAAGCRLLRRGGLRSPGPEESLDAGRETLLRRVSTGGVVLGLLLASGSLVYADARSIEAAPERRSGGGYAEAVRRLGSEKAEVRLAAIHTLRRLAHESERDRVTTADVMAAYVREHGSAAPPGRDGRPAADVQTALTVLGSVYDVPDAGHDWVCGCDLARVRVPGAELSGLNLGVAVLAQADLRGARLSGTNLDHADLTRADLRGALLDGADLPYAVLFMADLGGADLRGADLRGADLFQTDLGKAALRRADLRGVDLFDADLRGADLRGADLTGASLSGADVRAADLRTAILRGADLKRANLKDADLTDADLSGADLSSADLTGADLTGADLTGADLTGVRIDGRTKLPPGARIGGAAGQEGAVGTR</sequence>
<feature type="transmembrane region" description="Helical" evidence="2">
    <location>
        <begin position="84"/>
        <end position="107"/>
    </location>
</feature>
<organism evidence="3 4">
    <name type="scientific">Nonomuraea coxensis DSM 45129</name>
    <dbReference type="NCBI Taxonomy" id="1122611"/>
    <lineage>
        <taxon>Bacteria</taxon>
        <taxon>Bacillati</taxon>
        <taxon>Actinomycetota</taxon>
        <taxon>Actinomycetes</taxon>
        <taxon>Streptosporangiales</taxon>
        <taxon>Streptosporangiaceae</taxon>
        <taxon>Nonomuraea</taxon>
    </lineage>
</organism>
<evidence type="ECO:0000313" key="3">
    <source>
        <dbReference type="EMBL" id="QYC42182.1"/>
    </source>
</evidence>
<dbReference type="Proteomes" id="UP000824681">
    <property type="component" value="Chromosome"/>
</dbReference>
<name>A0ABX8U362_9ACTN</name>